<dbReference type="Pfam" id="PF08241">
    <property type="entry name" value="Methyltransf_11"/>
    <property type="match status" value="1"/>
</dbReference>
<accession>A0A1S1PT37</accession>
<feature type="domain" description="Methyltransferase type 11" evidence="2">
    <location>
        <begin position="197"/>
        <end position="245"/>
    </location>
</feature>
<evidence type="ECO:0000259" key="2">
    <source>
        <dbReference type="Pfam" id="PF08241"/>
    </source>
</evidence>
<dbReference type="Gene3D" id="3.40.50.150">
    <property type="entry name" value="Vaccinia Virus protein VP39"/>
    <property type="match status" value="1"/>
</dbReference>
<keyword evidence="3" id="KW-0808">Transferase</keyword>
<evidence type="ECO:0000313" key="4">
    <source>
        <dbReference type="Proteomes" id="UP000179769"/>
    </source>
</evidence>
<protein>
    <submittedName>
        <fullName evidence="3">Methyltransferase type 11</fullName>
    </submittedName>
</protein>
<keyword evidence="4" id="KW-1185">Reference proteome</keyword>
<dbReference type="EMBL" id="MAXA01000235">
    <property type="protein sequence ID" value="OHV24411.1"/>
    <property type="molecule type" value="Genomic_DNA"/>
</dbReference>
<evidence type="ECO:0000256" key="1">
    <source>
        <dbReference type="SAM" id="MobiDB-lite"/>
    </source>
</evidence>
<dbReference type="InterPro" id="IPR029063">
    <property type="entry name" value="SAM-dependent_MTases_sf"/>
</dbReference>
<dbReference type="Proteomes" id="UP000179769">
    <property type="component" value="Unassembled WGS sequence"/>
</dbReference>
<keyword evidence="3" id="KW-0489">Methyltransferase</keyword>
<dbReference type="OrthoDB" id="7171187at2"/>
<dbReference type="GO" id="GO:0032259">
    <property type="term" value="P:methylation"/>
    <property type="evidence" value="ECO:0007669"/>
    <property type="project" value="UniProtKB-KW"/>
</dbReference>
<proteinExistence type="predicted"/>
<gene>
    <name evidence="3" type="ORF">BBK14_06045</name>
</gene>
<organism evidence="3 4">
    <name type="scientific">Parafrankia soli</name>
    <dbReference type="NCBI Taxonomy" id="2599596"/>
    <lineage>
        <taxon>Bacteria</taxon>
        <taxon>Bacillati</taxon>
        <taxon>Actinomycetota</taxon>
        <taxon>Actinomycetes</taxon>
        <taxon>Frankiales</taxon>
        <taxon>Frankiaceae</taxon>
        <taxon>Parafrankia</taxon>
    </lineage>
</organism>
<sequence length="359" mass="39363">MEHGVAGMYRAGSGRGPADFVARRVNGLLAEDPRAVMRRAAGAAYRVAGRAGRAALRPPETQDLGEVLTDTAAPEAGTDGLDGSDDLGGERRPAPDPEVPPWVPLGDEGPVICNICRWHGEEFDLAGHVEMSLCPSCGANGRDRFMHWCLAQSVDLNPALRVIECSPRLGEDYRSAMSSWFFYRTSDLDMRAHRGSIRLDLQAIDLPDASLDVMLCSHVLEHVPDTDSALAELRRVIAPGGHLILQVPVGQGVTAPPTEPEFHMDWTPVFWRFGFDLTERLRKSGFEADLLCTASMLEAALTGENLWPDWSREFDVPGMLDGVIAADLKVIADRAAEHRLGISPGYMYFTWHCRVPAHE</sequence>
<name>A0A1S1PT37_9ACTN</name>
<dbReference type="CDD" id="cd02440">
    <property type="entry name" value="AdoMet_MTases"/>
    <property type="match status" value="1"/>
</dbReference>
<reference evidence="4" key="1">
    <citation type="submission" date="2016-07" db="EMBL/GenBank/DDBJ databases">
        <title>Frankia sp. NRRL B-16219 Genome sequencing.</title>
        <authorList>
            <person name="Ghodhbane-Gtari F."/>
            <person name="Swanson E."/>
            <person name="Gueddou A."/>
            <person name="Louati M."/>
            <person name="Nouioui I."/>
            <person name="Hezbri K."/>
            <person name="Abebe-Akele F."/>
            <person name="Simpson S."/>
            <person name="Morris K."/>
            <person name="Thomas K."/>
            <person name="Gtari M."/>
            <person name="Tisa L.S."/>
        </authorList>
    </citation>
    <scope>NUCLEOTIDE SEQUENCE [LARGE SCALE GENOMIC DNA]</scope>
    <source>
        <strain evidence="4">NRRL B-16219</strain>
    </source>
</reference>
<comment type="caution">
    <text evidence="3">The sequence shown here is derived from an EMBL/GenBank/DDBJ whole genome shotgun (WGS) entry which is preliminary data.</text>
</comment>
<dbReference type="GO" id="GO:0008757">
    <property type="term" value="F:S-adenosylmethionine-dependent methyltransferase activity"/>
    <property type="evidence" value="ECO:0007669"/>
    <property type="project" value="InterPro"/>
</dbReference>
<dbReference type="SUPFAM" id="SSF53335">
    <property type="entry name" value="S-adenosyl-L-methionine-dependent methyltransferases"/>
    <property type="match status" value="1"/>
</dbReference>
<evidence type="ECO:0000313" key="3">
    <source>
        <dbReference type="EMBL" id="OHV24411.1"/>
    </source>
</evidence>
<dbReference type="RefSeq" id="WP_071065591.1">
    <property type="nucleotide sequence ID" value="NZ_JBFLUH010000001.1"/>
</dbReference>
<dbReference type="InterPro" id="IPR013216">
    <property type="entry name" value="Methyltransf_11"/>
</dbReference>
<dbReference type="AlphaFoldDB" id="A0A1S1PT37"/>
<feature type="region of interest" description="Disordered" evidence="1">
    <location>
        <begin position="71"/>
        <end position="103"/>
    </location>
</feature>